<evidence type="ECO:0008006" key="9">
    <source>
        <dbReference type="Google" id="ProtNLM"/>
    </source>
</evidence>
<dbReference type="InterPro" id="IPR008930">
    <property type="entry name" value="Terpenoid_cyclase/PrenylTrfase"/>
</dbReference>
<keyword evidence="1 4" id="KW-0732">Signal</keyword>
<dbReference type="Gene3D" id="2.60.40.1930">
    <property type="match status" value="1"/>
</dbReference>
<evidence type="ECO:0000313" key="8">
    <source>
        <dbReference type="Proteomes" id="UP001234178"/>
    </source>
</evidence>
<gene>
    <name evidence="7" type="ORF">OUZ56_026976</name>
</gene>
<evidence type="ECO:0000313" key="7">
    <source>
        <dbReference type="EMBL" id="KAK4014453.1"/>
    </source>
</evidence>
<evidence type="ECO:0000256" key="3">
    <source>
        <dbReference type="SAM" id="MobiDB-lite"/>
    </source>
</evidence>
<organism evidence="7 8">
    <name type="scientific">Daphnia magna</name>
    <dbReference type="NCBI Taxonomy" id="35525"/>
    <lineage>
        <taxon>Eukaryota</taxon>
        <taxon>Metazoa</taxon>
        <taxon>Ecdysozoa</taxon>
        <taxon>Arthropoda</taxon>
        <taxon>Crustacea</taxon>
        <taxon>Branchiopoda</taxon>
        <taxon>Diplostraca</taxon>
        <taxon>Cladocera</taxon>
        <taxon>Anomopoda</taxon>
        <taxon>Daphniidae</taxon>
        <taxon>Daphnia</taxon>
    </lineage>
</organism>
<dbReference type="EMBL" id="JAOYFB010000004">
    <property type="protein sequence ID" value="KAK4014453.1"/>
    <property type="molecule type" value="Genomic_DNA"/>
</dbReference>
<dbReference type="InterPro" id="IPR022041">
    <property type="entry name" value="Methyltransf_FA"/>
</dbReference>
<dbReference type="Pfam" id="PF12248">
    <property type="entry name" value="Methyltransf_FA"/>
    <property type="match status" value="1"/>
</dbReference>
<accession>A0ABQ9ZNQ6</accession>
<evidence type="ECO:0000259" key="6">
    <source>
        <dbReference type="Pfam" id="PF12248"/>
    </source>
</evidence>
<evidence type="ECO:0000259" key="5">
    <source>
        <dbReference type="Pfam" id="PF07678"/>
    </source>
</evidence>
<feature type="region of interest" description="Disordered" evidence="3">
    <location>
        <begin position="123"/>
        <end position="142"/>
    </location>
</feature>
<dbReference type="PANTHER" id="PTHR11412">
    <property type="entry name" value="MACROGLOBULIN / COMPLEMENT"/>
    <property type="match status" value="1"/>
</dbReference>
<evidence type="ECO:0000256" key="1">
    <source>
        <dbReference type="ARBA" id="ARBA00022729"/>
    </source>
</evidence>
<dbReference type="InterPro" id="IPR011626">
    <property type="entry name" value="Alpha-macroglobulin_TED"/>
</dbReference>
<feature type="signal peptide" evidence="4">
    <location>
        <begin position="1"/>
        <end position="26"/>
    </location>
</feature>
<name>A0ABQ9ZNQ6_9CRUS</name>
<proteinExistence type="predicted"/>
<comment type="caution">
    <text evidence="7">The sequence shown here is derived from an EMBL/GenBank/DDBJ whole genome shotgun (WGS) entry which is preliminary data.</text>
</comment>
<dbReference type="Gene3D" id="1.50.10.20">
    <property type="match status" value="1"/>
</dbReference>
<evidence type="ECO:0000256" key="2">
    <source>
        <dbReference type="ARBA" id="ARBA00022966"/>
    </source>
</evidence>
<feature type="domain" description="Farnesoic acid O-methyl transferase" evidence="6">
    <location>
        <begin position="820"/>
        <end position="921"/>
    </location>
</feature>
<dbReference type="Proteomes" id="UP001234178">
    <property type="component" value="Unassembled WGS sequence"/>
</dbReference>
<dbReference type="Pfam" id="PF07678">
    <property type="entry name" value="TED_complement"/>
    <property type="match status" value="1"/>
</dbReference>
<dbReference type="PANTHER" id="PTHR11412:SF136">
    <property type="entry name" value="CD109 ANTIGEN"/>
    <property type="match status" value="1"/>
</dbReference>
<keyword evidence="2" id="KW-0882">Thioester bond</keyword>
<feature type="chain" id="PRO_5046301200" description="CD109 antigen" evidence="4">
    <location>
        <begin position="27"/>
        <end position="1529"/>
    </location>
</feature>
<reference evidence="7 8" key="1">
    <citation type="journal article" date="2023" name="Nucleic Acids Res.">
        <title>The hologenome of Daphnia magna reveals possible DNA methylation and microbiome-mediated evolution of the host genome.</title>
        <authorList>
            <person name="Chaturvedi A."/>
            <person name="Li X."/>
            <person name="Dhandapani V."/>
            <person name="Marshall H."/>
            <person name="Kissane S."/>
            <person name="Cuenca-Cambronero M."/>
            <person name="Asole G."/>
            <person name="Calvet F."/>
            <person name="Ruiz-Romero M."/>
            <person name="Marangio P."/>
            <person name="Guigo R."/>
            <person name="Rago D."/>
            <person name="Mirbahai L."/>
            <person name="Eastwood N."/>
            <person name="Colbourne J.K."/>
            <person name="Zhou J."/>
            <person name="Mallon E."/>
            <person name="Orsini L."/>
        </authorList>
    </citation>
    <scope>NUCLEOTIDE SEQUENCE [LARGE SCALE GENOMIC DNA]</scope>
    <source>
        <strain evidence="7">LRV0_1</strain>
    </source>
</reference>
<evidence type="ECO:0000256" key="4">
    <source>
        <dbReference type="SAM" id="SignalP"/>
    </source>
</evidence>
<dbReference type="SUPFAM" id="SSF48239">
    <property type="entry name" value="Terpenoid cyclases/Protein prenyltransferases"/>
    <property type="match status" value="1"/>
</dbReference>
<keyword evidence="8" id="KW-1185">Reference proteome</keyword>
<feature type="region of interest" description="Disordered" evidence="3">
    <location>
        <begin position="269"/>
        <end position="293"/>
    </location>
</feature>
<dbReference type="InterPro" id="IPR050473">
    <property type="entry name" value="A2M/Complement_sys"/>
</dbReference>
<feature type="compositionally biased region" description="Basic and acidic residues" evidence="3">
    <location>
        <begin position="269"/>
        <end position="291"/>
    </location>
</feature>
<protein>
    <recommendedName>
        <fullName evidence="9">CD109 antigen</fullName>
    </recommendedName>
</protein>
<feature type="domain" description="Alpha-macroglobulin-like TED" evidence="5">
    <location>
        <begin position="1036"/>
        <end position="1163"/>
    </location>
</feature>
<sequence>MKARLSLQSTFVTALVGLVTLKLVAAASVLTQPPAASLTWISNSTSRWNVVWPRAVILGSTTVMWIDLEGLEQMTNVTIRLADSERTYDEKTLTLHYGQAMSPVELTIPPTYDGQLTVRLGCGSRPGNGSGNESKSSGCQSEEFPVHPLEAIQSLSLRLERTLYHPDDVVSIWIACLDQHGQIMAAADPERGRTEQVATHDVASSVQVAAHDPNNVIVHYWSVSLVGSHGLKNLLFQLSDLPQQTGMWTIRATAGGLTAAQSFRLVDVGHQHQSKSDPAKNLNQREDRVEDTSPMVESHFVELEFSPRTASMIEQGAPFAGELIAGTSERGITVGLDVLDQHGASVHHQTIHFDRTTSTMIFTVPALSNLTSNATLQGTLKSIEGQPLDSQFVLASHSLGVSTWPASSDNCNVQLFSQTGKYRFTEGETLHLSIYSGCKLMGNRINYAVMSQSSGHVISWGQEYLVAKTTFLADGNSSDDQPKWAAELNLSIPVMYEMIPRAIVTVFFSHEGQRLASSSLDIQVYNHVESKVTVTSVRANKVRVNMTLTTGSYHCLYGSWAAKAETINSAESPKLIGPSIETDRFLRLLPKFQTPATQWQLFGQSSELWFVQCYDPSESTTKELDLVVANGVDPQLTLLTVDQNGRLHESNAVAIPIKPIDWTIDFQLPERVRVGEELVVDVALTNRFNNCSQTQLQMALTGGAAFVANGKKYLQQPACLAPKSKAVYRVGILVNEPAPFVTLTVQLRGSISGSCCAPSEVINLDVHLEQMETLPVSKSVPVSVADFQHTQSDSYLFCLEENVFTSNASSFKYEVFPLASHVKTIVFQASAPADLRVALGSSERFDEDEATSYYLVIGGEDNMYSWISKQMNGLSEIKNKISTPKILRQDRLQTFWISWDQIKLGRKKRNKPSVSIRDQNRWLLSFGKGSHIGGRPLASIPLEVDDTPFRYVGFSTSWGFQGFFRIWGTDGGVDQTTRTLNVPKPGVGYINAERAEITVKGGIASSLDDIWSTTGFMDPTSLVTVLERFHHGQYAKKSNGKENTSWNAILQNILSFRLADGSFHDADGSSDVKLTALTIHALSSITLQRYSDPDLLKSALTWMHGQQSEDGSFADGSNATLHERIETTSFILTCLSDVQHDDIVLFQVSSAAQRFLERELAVHHEMKTIVPMATAILLSHSSSWPDTLVKLDSVYDQLMDCYSTDRRECLNEMTYALTAYSHQNKAVNILEMARNLVSAPWHALHPLDKLRTMKAWSKYSEVLNDPVRNLNMRLRFQNAEVPIVLPHHLHNEFILTNVSLPATLDYDEEIVMSVANDNETRLESQEEQQNLRMHTPTLTYDIPSLPQNVEVTLSGTGCAILQTKVYWKTLEPPISETSALSMFASVEGTGDNEEPPTALNVTICVHWNETVPADLRLRMEMFSSYLVSSVDAEDGFTEAQYKILPNGDVVMNIAKIKSNCGRCFRLTAGRVGLVKNIHPGRIDVLEKNHPQIHQSWLLNGPKNASVWAPTNSLANSSDNWLPEKPHTCD</sequence>